<evidence type="ECO:0000259" key="9">
    <source>
        <dbReference type="PROSITE" id="PS50929"/>
    </source>
</evidence>
<dbReference type="InterPro" id="IPR003593">
    <property type="entry name" value="AAA+_ATPase"/>
</dbReference>
<name>A0ABS3LEJ9_9ENTE</name>
<evidence type="ECO:0000256" key="1">
    <source>
        <dbReference type="ARBA" id="ARBA00004651"/>
    </source>
</evidence>
<evidence type="ECO:0000313" key="10">
    <source>
        <dbReference type="EMBL" id="MBO1308057.1"/>
    </source>
</evidence>
<feature type="domain" description="ABC transmembrane type-1" evidence="9">
    <location>
        <begin position="13"/>
        <end position="294"/>
    </location>
</feature>
<feature type="transmembrane region" description="Helical" evidence="7">
    <location>
        <begin position="123"/>
        <end position="144"/>
    </location>
</feature>
<evidence type="ECO:0000256" key="2">
    <source>
        <dbReference type="ARBA" id="ARBA00022692"/>
    </source>
</evidence>
<dbReference type="InterPro" id="IPR003439">
    <property type="entry name" value="ABC_transporter-like_ATP-bd"/>
</dbReference>
<feature type="transmembrane region" description="Helical" evidence="7">
    <location>
        <begin position="150"/>
        <end position="169"/>
    </location>
</feature>
<dbReference type="GO" id="GO:0005524">
    <property type="term" value="F:ATP binding"/>
    <property type="evidence" value="ECO:0007669"/>
    <property type="project" value="UniProtKB-KW"/>
</dbReference>
<evidence type="ECO:0000256" key="3">
    <source>
        <dbReference type="ARBA" id="ARBA00022741"/>
    </source>
</evidence>
<feature type="domain" description="ABC transporter" evidence="8">
    <location>
        <begin position="325"/>
        <end position="558"/>
    </location>
</feature>
<dbReference type="InterPro" id="IPR011527">
    <property type="entry name" value="ABC1_TM_dom"/>
</dbReference>
<gene>
    <name evidence="10" type="ORF">JZO70_17915</name>
</gene>
<evidence type="ECO:0000259" key="8">
    <source>
        <dbReference type="PROSITE" id="PS50893"/>
    </source>
</evidence>
<proteinExistence type="predicted"/>
<dbReference type="Gene3D" id="3.40.50.300">
    <property type="entry name" value="P-loop containing nucleotide triphosphate hydrolases"/>
    <property type="match status" value="1"/>
</dbReference>
<keyword evidence="2 7" id="KW-0812">Transmembrane</keyword>
<evidence type="ECO:0000313" key="11">
    <source>
        <dbReference type="Proteomes" id="UP000664601"/>
    </source>
</evidence>
<protein>
    <submittedName>
        <fullName evidence="10">ABC transporter ATP-binding protein</fullName>
    </submittedName>
</protein>
<comment type="subcellular location">
    <subcellularLocation>
        <location evidence="1">Cell membrane</location>
        <topology evidence="1">Multi-pass membrane protein</topology>
    </subcellularLocation>
</comment>
<feature type="transmembrane region" description="Helical" evidence="7">
    <location>
        <begin position="240"/>
        <end position="259"/>
    </location>
</feature>
<dbReference type="PROSITE" id="PS50929">
    <property type="entry name" value="ABC_TM1F"/>
    <property type="match status" value="1"/>
</dbReference>
<keyword evidence="11" id="KW-1185">Reference proteome</keyword>
<dbReference type="RefSeq" id="WP_207675045.1">
    <property type="nucleotide sequence ID" value="NZ_JAFREM010000029.1"/>
</dbReference>
<dbReference type="InterPro" id="IPR027417">
    <property type="entry name" value="P-loop_NTPase"/>
</dbReference>
<dbReference type="EMBL" id="JAFREM010000029">
    <property type="protein sequence ID" value="MBO1308057.1"/>
    <property type="molecule type" value="Genomic_DNA"/>
</dbReference>
<dbReference type="SUPFAM" id="SSF90123">
    <property type="entry name" value="ABC transporter transmembrane region"/>
    <property type="match status" value="1"/>
</dbReference>
<dbReference type="SUPFAM" id="SSF52540">
    <property type="entry name" value="P-loop containing nucleoside triphosphate hydrolases"/>
    <property type="match status" value="1"/>
</dbReference>
<evidence type="ECO:0000256" key="4">
    <source>
        <dbReference type="ARBA" id="ARBA00022840"/>
    </source>
</evidence>
<sequence>MKHVIKNHKLLLVITLLFSIISSITAIYAAFLLRDILNAAITQDDALFRQTVLLTIIYLPMTGLLQWAYSYFSKKFIYQVIQDLRQEIFDGILNRDASTFHSTNTADYISAVTNDIKILEDNYLVPLLDAIRYGFVFAATLIALIYTSPLITVVMIVCLLALIIIPSIFGNPLQKRQDLLSQNYTSLTVRLKDLLSGYEVIQSFQMLPFARKSFHQQNQQTAKSKFSVDKLYAANEGISTVLGAGTQFVNLIVAAYFVLNGEMTAGVMLALLQLSGTFVQPAAMILESLPKIQGAKPVAARIDELAAPVDSPFKGTEVPTFEKTIQLKQLAFSYEEKPVIQDLNLTLEKNKKYALVGPSGCGKTTLARLITANFGNYQGEIRFDDQELKELDVHQIPQYYSMIHQNVYMFDESIGDNITLHQERSAGEIGSALFASGAKKFIDSLPAGLETPAGENGNNLSGGQRQRVAVARALIQNKPLLILDEGTSAVDSKTAYDIETRLLQLPELTLLTITHNLSEELLGQYDAIIYMEEGKIIQVGTYEELSKNQQFADFASIKQQEQLQVAAV</sequence>
<dbReference type="InterPro" id="IPR017871">
    <property type="entry name" value="ABC_transporter-like_CS"/>
</dbReference>
<feature type="transmembrane region" description="Helical" evidence="7">
    <location>
        <begin position="53"/>
        <end position="72"/>
    </location>
</feature>
<dbReference type="Pfam" id="PF00005">
    <property type="entry name" value="ABC_tran"/>
    <property type="match status" value="1"/>
</dbReference>
<comment type="caution">
    <text evidence="10">The sequence shown here is derived from an EMBL/GenBank/DDBJ whole genome shotgun (WGS) entry which is preliminary data.</text>
</comment>
<evidence type="ECO:0000256" key="5">
    <source>
        <dbReference type="ARBA" id="ARBA00022989"/>
    </source>
</evidence>
<dbReference type="CDD" id="cd07346">
    <property type="entry name" value="ABC_6TM_exporters"/>
    <property type="match status" value="1"/>
</dbReference>
<dbReference type="InterPro" id="IPR036640">
    <property type="entry name" value="ABC1_TM_sf"/>
</dbReference>
<dbReference type="PANTHER" id="PTHR43394">
    <property type="entry name" value="ATP-DEPENDENT PERMEASE MDL1, MITOCHONDRIAL"/>
    <property type="match status" value="1"/>
</dbReference>
<dbReference type="PROSITE" id="PS50893">
    <property type="entry name" value="ABC_TRANSPORTER_2"/>
    <property type="match status" value="1"/>
</dbReference>
<reference evidence="10 11" key="1">
    <citation type="submission" date="2021-03" db="EMBL/GenBank/DDBJ databases">
        <title>Enterococcal diversity collection.</title>
        <authorList>
            <person name="Gilmore M.S."/>
            <person name="Schwartzman J."/>
            <person name="Van Tyne D."/>
            <person name="Martin M."/>
            <person name="Earl A.M."/>
            <person name="Manson A.L."/>
            <person name="Straub T."/>
            <person name="Salamzade R."/>
            <person name="Saavedra J."/>
            <person name="Lebreton F."/>
            <person name="Prichula J."/>
            <person name="Schaufler K."/>
            <person name="Gaca A."/>
            <person name="Sgardioli B."/>
            <person name="Wagenaar J."/>
            <person name="Strong T."/>
        </authorList>
    </citation>
    <scope>NUCLEOTIDE SEQUENCE [LARGE SCALE GENOMIC DNA]</scope>
    <source>
        <strain evidence="10 11">669A</strain>
    </source>
</reference>
<evidence type="ECO:0000256" key="7">
    <source>
        <dbReference type="SAM" id="Phobius"/>
    </source>
</evidence>
<dbReference type="Proteomes" id="UP000664601">
    <property type="component" value="Unassembled WGS sequence"/>
</dbReference>
<organism evidence="10 11">
    <name type="scientific">Candidatus Enterococcus moelleringii</name>
    <dbReference type="NCBI Taxonomy" id="2815325"/>
    <lineage>
        <taxon>Bacteria</taxon>
        <taxon>Bacillati</taxon>
        <taxon>Bacillota</taxon>
        <taxon>Bacilli</taxon>
        <taxon>Lactobacillales</taxon>
        <taxon>Enterococcaceae</taxon>
        <taxon>Enterococcus</taxon>
    </lineage>
</organism>
<accession>A0ABS3LEJ9</accession>
<dbReference type="Gene3D" id="1.20.1560.10">
    <property type="entry name" value="ABC transporter type 1, transmembrane domain"/>
    <property type="match status" value="1"/>
</dbReference>
<keyword evidence="4 10" id="KW-0067">ATP-binding</keyword>
<dbReference type="PROSITE" id="PS00211">
    <property type="entry name" value="ABC_TRANSPORTER_1"/>
    <property type="match status" value="1"/>
</dbReference>
<evidence type="ECO:0000256" key="6">
    <source>
        <dbReference type="ARBA" id="ARBA00023136"/>
    </source>
</evidence>
<keyword evidence="3" id="KW-0547">Nucleotide-binding</keyword>
<keyword evidence="5 7" id="KW-1133">Transmembrane helix</keyword>
<dbReference type="InterPro" id="IPR039421">
    <property type="entry name" value="Type_1_exporter"/>
</dbReference>
<keyword evidence="6 7" id="KW-0472">Membrane</keyword>
<dbReference type="PANTHER" id="PTHR43394:SF1">
    <property type="entry name" value="ATP-BINDING CASSETTE SUB-FAMILY B MEMBER 10, MITOCHONDRIAL"/>
    <property type="match status" value="1"/>
</dbReference>
<dbReference type="SMART" id="SM00382">
    <property type="entry name" value="AAA"/>
    <property type="match status" value="1"/>
</dbReference>
<dbReference type="Pfam" id="PF00664">
    <property type="entry name" value="ABC_membrane"/>
    <property type="match status" value="1"/>
</dbReference>